<evidence type="ECO:0000256" key="1">
    <source>
        <dbReference type="ARBA" id="ARBA00004123"/>
    </source>
</evidence>
<evidence type="ECO:0000256" key="2">
    <source>
        <dbReference type="ARBA" id="ARBA00023242"/>
    </source>
</evidence>
<comment type="subcellular location">
    <subcellularLocation>
        <location evidence="1">Nucleus</location>
    </subcellularLocation>
</comment>
<dbReference type="PANTHER" id="PTHR10252:SF79">
    <property type="entry name" value="DNA POLYMERASE EPSILON SUBUNIT 4"/>
    <property type="match status" value="1"/>
</dbReference>
<dbReference type="GO" id="GO:0046982">
    <property type="term" value="F:protein heterodimerization activity"/>
    <property type="evidence" value="ECO:0007669"/>
    <property type="project" value="InterPro"/>
</dbReference>
<reference evidence="5" key="1">
    <citation type="journal article" date="2002" name="Science">
        <title>The draft genome of Ciona intestinalis: insights into chordate and vertebrate origins.</title>
        <authorList>
            <person name="Dehal P."/>
            <person name="Satou Y."/>
            <person name="Campbell R.K."/>
            <person name="Chapman J."/>
            <person name="Degnan B."/>
            <person name="De Tomaso A."/>
            <person name="Davidson B."/>
            <person name="Di Gregorio A."/>
            <person name="Gelpke M."/>
            <person name="Goodstein D.M."/>
            <person name="Harafuji N."/>
            <person name="Hastings K.E."/>
            <person name="Ho I."/>
            <person name="Hotta K."/>
            <person name="Huang W."/>
            <person name="Kawashima T."/>
            <person name="Lemaire P."/>
            <person name="Martinez D."/>
            <person name="Meinertzhagen I.A."/>
            <person name="Necula S."/>
            <person name="Nonaka M."/>
            <person name="Putnam N."/>
            <person name="Rash S."/>
            <person name="Saiga H."/>
            <person name="Satake M."/>
            <person name="Terry A."/>
            <person name="Yamada L."/>
            <person name="Wang H.G."/>
            <person name="Awazu S."/>
            <person name="Azumi K."/>
            <person name="Boore J."/>
            <person name="Branno M."/>
            <person name="Chin-Bow S."/>
            <person name="DeSantis R."/>
            <person name="Doyle S."/>
            <person name="Francino P."/>
            <person name="Keys D.N."/>
            <person name="Haga S."/>
            <person name="Hayashi H."/>
            <person name="Hino K."/>
            <person name="Imai K.S."/>
            <person name="Inaba K."/>
            <person name="Kano S."/>
            <person name="Kobayashi K."/>
            <person name="Kobayashi M."/>
            <person name="Lee B.I."/>
            <person name="Makabe K.W."/>
            <person name="Manohar C."/>
            <person name="Matassi G."/>
            <person name="Medina M."/>
            <person name="Mochizuki Y."/>
            <person name="Mount S."/>
            <person name="Morishita T."/>
            <person name="Miura S."/>
            <person name="Nakayama A."/>
            <person name="Nishizaka S."/>
            <person name="Nomoto H."/>
            <person name="Ohta F."/>
            <person name="Oishi K."/>
            <person name="Rigoutsos I."/>
            <person name="Sano M."/>
            <person name="Sasaki A."/>
            <person name="Sasakura Y."/>
            <person name="Shoguchi E."/>
            <person name="Shin-i T."/>
            <person name="Spagnuolo A."/>
            <person name="Stainier D."/>
            <person name="Suzuki M.M."/>
            <person name="Tassy O."/>
            <person name="Takatori N."/>
            <person name="Tokuoka M."/>
            <person name="Yagi K."/>
            <person name="Yoshizaki F."/>
            <person name="Wada S."/>
            <person name="Zhang C."/>
            <person name="Hyatt P.D."/>
            <person name="Larimer F."/>
            <person name="Detter C."/>
            <person name="Doggett N."/>
            <person name="Glavina T."/>
            <person name="Hawkins T."/>
            <person name="Richardson P."/>
            <person name="Lucas S."/>
            <person name="Kohara Y."/>
            <person name="Levine M."/>
            <person name="Satoh N."/>
            <person name="Rokhsar D.S."/>
        </authorList>
    </citation>
    <scope>NUCLEOTIDE SEQUENCE [LARGE SCALE GENOMIC DNA]</scope>
</reference>
<dbReference type="InterPro" id="IPR050568">
    <property type="entry name" value="Transcr_DNA_Rep_Reg"/>
</dbReference>
<dbReference type="Ensembl" id="ENSCINT00000023153.2">
    <property type="protein sequence ID" value="ENSCINP00000022907.2"/>
    <property type="gene ID" value="ENSCING00000012203.2"/>
</dbReference>
<dbReference type="CDD" id="cd22929">
    <property type="entry name" value="HFD_POLE4-like"/>
    <property type="match status" value="1"/>
</dbReference>
<dbReference type="GO" id="GO:0005634">
    <property type="term" value="C:nucleus"/>
    <property type="evidence" value="ECO:0000318"/>
    <property type="project" value="GO_Central"/>
</dbReference>
<dbReference type="SUPFAM" id="SSF47113">
    <property type="entry name" value="Histone-fold"/>
    <property type="match status" value="1"/>
</dbReference>
<accession>F7BPT5</accession>
<dbReference type="OMA" id="IEVMDEF"/>
<dbReference type="GeneTree" id="ENSGT01150000287551"/>
<keyword evidence="2" id="KW-0539">Nucleus</keyword>
<proteinExistence type="predicted"/>
<dbReference type="PANTHER" id="PTHR10252">
    <property type="entry name" value="HISTONE-LIKE TRANSCRIPTION FACTOR CCAAT-RELATED"/>
    <property type="match status" value="1"/>
</dbReference>
<name>F7BPT5_CIOIN</name>
<evidence type="ECO:0000259" key="3">
    <source>
        <dbReference type="Pfam" id="PF00808"/>
    </source>
</evidence>
<organism evidence="4 5">
    <name type="scientific">Ciona intestinalis</name>
    <name type="common">Transparent sea squirt</name>
    <name type="synonym">Ascidia intestinalis</name>
    <dbReference type="NCBI Taxonomy" id="7719"/>
    <lineage>
        <taxon>Eukaryota</taxon>
        <taxon>Metazoa</taxon>
        <taxon>Chordata</taxon>
        <taxon>Tunicata</taxon>
        <taxon>Ascidiacea</taxon>
        <taxon>Phlebobranchia</taxon>
        <taxon>Cionidae</taxon>
        <taxon>Ciona</taxon>
    </lineage>
</organism>
<sequence>MARIRTLIKVDPHVTIASQESVFLIAKATELFVDSLAKNMYRITQQQKRKTIQKKDLEAVIEVMDEFAFLDGTTE</sequence>
<dbReference type="GO" id="GO:0008622">
    <property type="term" value="C:epsilon DNA polymerase complex"/>
    <property type="evidence" value="ECO:0000318"/>
    <property type="project" value="GO_Central"/>
</dbReference>
<keyword evidence="5" id="KW-1185">Reference proteome</keyword>
<dbReference type="GO" id="GO:0006261">
    <property type="term" value="P:DNA-templated DNA replication"/>
    <property type="evidence" value="ECO:0000318"/>
    <property type="project" value="GO_Central"/>
</dbReference>
<evidence type="ECO:0000313" key="5">
    <source>
        <dbReference type="Proteomes" id="UP000008144"/>
    </source>
</evidence>
<dbReference type="Pfam" id="PF00808">
    <property type="entry name" value="CBFD_NFYB_HMF"/>
    <property type="match status" value="1"/>
</dbReference>
<dbReference type="Proteomes" id="UP000008144">
    <property type="component" value="Chromosome 5"/>
</dbReference>
<protein>
    <recommendedName>
        <fullName evidence="3">Transcription factor CBF/NF-Y/archaeal histone domain-containing protein</fullName>
    </recommendedName>
</protein>
<feature type="domain" description="Transcription factor CBF/NF-Y/archaeal histone" evidence="3">
    <location>
        <begin position="1"/>
        <end position="60"/>
    </location>
</feature>
<dbReference type="Gene3D" id="1.10.20.10">
    <property type="entry name" value="Histone, subunit A"/>
    <property type="match status" value="1"/>
</dbReference>
<reference evidence="4" key="3">
    <citation type="submission" date="2025-08" db="UniProtKB">
        <authorList>
            <consortium name="Ensembl"/>
        </authorList>
    </citation>
    <scope>IDENTIFICATION</scope>
</reference>
<reference evidence="4" key="4">
    <citation type="submission" date="2025-09" db="UniProtKB">
        <authorList>
            <consortium name="Ensembl"/>
        </authorList>
    </citation>
    <scope>IDENTIFICATION</scope>
</reference>
<dbReference type="AlphaFoldDB" id="F7BPT5"/>
<dbReference type="InterPro" id="IPR003958">
    <property type="entry name" value="CBFA_NFYB_domain"/>
</dbReference>
<dbReference type="STRING" id="7719.ENSCINP00000022907"/>
<dbReference type="InParanoid" id="F7BPT5"/>
<dbReference type="HOGENOM" id="CLU_045277_8_2_1"/>
<evidence type="ECO:0000313" key="4">
    <source>
        <dbReference type="Ensembl" id="ENSCINP00000022907.2"/>
    </source>
</evidence>
<dbReference type="FunCoup" id="F7BPT5">
    <property type="interactions" value="6"/>
</dbReference>
<dbReference type="EMBL" id="EAAA01002165">
    <property type="status" value="NOT_ANNOTATED_CDS"/>
    <property type="molecule type" value="Genomic_DNA"/>
</dbReference>
<dbReference type="InterPro" id="IPR009072">
    <property type="entry name" value="Histone-fold"/>
</dbReference>
<reference evidence="4" key="2">
    <citation type="journal article" date="2008" name="Genome Biol.">
        <title>Improved genome assembly and evidence-based global gene model set for the chordate Ciona intestinalis: new insight into intron and operon populations.</title>
        <authorList>
            <person name="Satou Y."/>
            <person name="Mineta K."/>
            <person name="Ogasawara M."/>
            <person name="Sasakura Y."/>
            <person name="Shoguchi E."/>
            <person name="Ueno K."/>
            <person name="Yamada L."/>
            <person name="Matsumoto J."/>
            <person name="Wasserscheid J."/>
            <person name="Dewar K."/>
            <person name="Wiley G.B."/>
            <person name="Macmil S.L."/>
            <person name="Roe B.A."/>
            <person name="Zeller R.W."/>
            <person name="Hastings K.E."/>
            <person name="Lemaire P."/>
            <person name="Lindquist E."/>
            <person name="Endo T."/>
            <person name="Hotta K."/>
            <person name="Inaba K."/>
        </authorList>
    </citation>
    <scope>NUCLEOTIDE SEQUENCE [LARGE SCALE GENOMIC DNA]</scope>
    <source>
        <strain evidence="4">wild type</strain>
    </source>
</reference>